<dbReference type="Gene3D" id="3.10.20.10">
    <property type="match status" value="1"/>
</dbReference>
<comment type="subcellular location">
    <subcellularLocation>
        <location evidence="3">Cytoplasm</location>
    </subcellularLocation>
</comment>
<dbReference type="GO" id="GO:0097163">
    <property type="term" value="F:sulfur carrier activity"/>
    <property type="evidence" value="ECO:0007669"/>
    <property type="project" value="UniProtKB-UniRule"/>
</dbReference>
<dbReference type="RefSeq" id="WP_132142167.1">
    <property type="nucleotide sequence ID" value="NZ_SMCS01000002.1"/>
</dbReference>
<dbReference type="NCBIfam" id="TIGR00129">
    <property type="entry name" value="fdhD_narQ"/>
    <property type="match status" value="1"/>
</dbReference>
<gene>
    <name evidence="3" type="primary">fdhD</name>
    <name evidence="4" type="ORF">EC912_102285</name>
</gene>
<dbReference type="PIRSF" id="PIRSF015626">
    <property type="entry name" value="FdhD"/>
    <property type="match status" value="1"/>
</dbReference>
<dbReference type="GO" id="GO:0016783">
    <property type="term" value="F:sulfurtransferase activity"/>
    <property type="evidence" value="ECO:0007669"/>
    <property type="project" value="InterPro"/>
</dbReference>
<dbReference type="InterPro" id="IPR016193">
    <property type="entry name" value="Cytidine_deaminase-like"/>
</dbReference>
<evidence type="ECO:0000313" key="5">
    <source>
        <dbReference type="Proteomes" id="UP000295645"/>
    </source>
</evidence>
<proteinExistence type="inferred from homology"/>
<evidence type="ECO:0000313" key="4">
    <source>
        <dbReference type="EMBL" id="TCV95940.1"/>
    </source>
</evidence>
<comment type="caution">
    <text evidence="4">The sequence shown here is derived from an EMBL/GenBank/DDBJ whole genome shotgun (WGS) entry which is preliminary data.</text>
</comment>
<dbReference type="AlphaFoldDB" id="A0A4R3YTV0"/>
<dbReference type="PANTHER" id="PTHR30592">
    <property type="entry name" value="FORMATE DEHYDROGENASE"/>
    <property type="match status" value="1"/>
</dbReference>
<evidence type="ECO:0000256" key="2">
    <source>
        <dbReference type="ARBA" id="ARBA00023150"/>
    </source>
</evidence>
<feature type="binding site" evidence="3">
    <location>
        <begin position="247"/>
        <end position="252"/>
    </location>
    <ligand>
        <name>Mo-bis(molybdopterin guanine dinucleotide)</name>
        <dbReference type="ChEBI" id="CHEBI:60539"/>
    </ligand>
</feature>
<comment type="similarity">
    <text evidence="3">Belongs to the FdhD family.</text>
</comment>
<dbReference type="GO" id="GO:0005737">
    <property type="term" value="C:cytoplasm"/>
    <property type="evidence" value="ECO:0007669"/>
    <property type="project" value="UniProtKB-SubCell"/>
</dbReference>
<protein>
    <recommendedName>
        <fullName evidence="3">Sulfur carrier protein FdhD</fullName>
    </recommendedName>
</protein>
<organism evidence="4 5">
    <name type="scientific">Luteibacter rhizovicinus</name>
    <dbReference type="NCBI Taxonomy" id="242606"/>
    <lineage>
        <taxon>Bacteria</taxon>
        <taxon>Pseudomonadati</taxon>
        <taxon>Pseudomonadota</taxon>
        <taxon>Gammaproteobacteria</taxon>
        <taxon>Lysobacterales</taxon>
        <taxon>Rhodanobacteraceae</taxon>
        <taxon>Luteibacter</taxon>
    </lineage>
</organism>
<reference evidence="4 5" key="1">
    <citation type="submission" date="2019-03" db="EMBL/GenBank/DDBJ databases">
        <title>Above-ground endophytic microbial communities from plants in different locations in the United States.</title>
        <authorList>
            <person name="Frank C."/>
        </authorList>
    </citation>
    <scope>NUCLEOTIDE SEQUENCE [LARGE SCALE GENOMIC DNA]</scope>
    <source>
        <strain evidence="4 5">LP_13_YM</strain>
    </source>
</reference>
<dbReference type="OrthoDB" id="3197277at2"/>
<keyword evidence="5" id="KW-1185">Reference proteome</keyword>
<dbReference type="HAMAP" id="MF_00187">
    <property type="entry name" value="FdhD"/>
    <property type="match status" value="1"/>
</dbReference>
<dbReference type="GO" id="GO:0006777">
    <property type="term" value="P:Mo-molybdopterin cofactor biosynthetic process"/>
    <property type="evidence" value="ECO:0007669"/>
    <property type="project" value="UniProtKB-UniRule"/>
</dbReference>
<feature type="active site" description="Cysteine persulfide intermediate" evidence="3">
    <location>
        <position position="108"/>
    </location>
</feature>
<name>A0A4R3YTV0_9GAMM</name>
<sequence length="264" mass="28406">MRSKQTRHKGSAKRPVIRVEAGIATSTEDYLAEEVPVAMHFNGTPYAVMMTTPADLEDFAYGFALTERGLAKVDDVEVSESLEGIVIDIRGDVRDTRSPRDMPGRSGCGICGSRELEDIVRHPEPVGEGISIHATTVERALEELRDRQPINTVTGSVHAAAWIDAQGTVILVREDVGRHNALDKLIGAMRCGGVDPTLGFAVITSRASYEMVTKAATAGIAIVAAISAPTALAVHLADACNVTLLGFARPGRFVMYAHERRVRC</sequence>
<evidence type="ECO:0000256" key="1">
    <source>
        <dbReference type="ARBA" id="ARBA00022490"/>
    </source>
</evidence>
<dbReference type="SUPFAM" id="SSF53927">
    <property type="entry name" value="Cytidine deaminase-like"/>
    <property type="match status" value="1"/>
</dbReference>
<dbReference type="Gene3D" id="3.40.140.10">
    <property type="entry name" value="Cytidine Deaminase, domain 2"/>
    <property type="match status" value="1"/>
</dbReference>
<dbReference type="PANTHER" id="PTHR30592:SF1">
    <property type="entry name" value="SULFUR CARRIER PROTEIN FDHD"/>
    <property type="match status" value="1"/>
</dbReference>
<keyword evidence="2 3" id="KW-0501">Molybdenum cofactor biosynthesis</keyword>
<comment type="function">
    <text evidence="3">Required for formate dehydrogenase (FDH) activity. Acts as a sulfur carrier protein that transfers sulfur from IscS to the molybdenum cofactor prior to its insertion into FDH.</text>
</comment>
<accession>A0A4R3YTV0</accession>
<keyword evidence="1 3" id="KW-0963">Cytoplasm</keyword>
<dbReference type="InterPro" id="IPR003786">
    <property type="entry name" value="FdhD"/>
</dbReference>
<dbReference type="Pfam" id="PF02634">
    <property type="entry name" value="FdhD-NarQ"/>
    <property type="match status" value="1"/>
</dbReference>
<dbReference type="Proteomes" id="UP000295645">
    <property type="component" value="Unassembled WGS sequence"/>
</dbReference>
<dbReference type="EMBL" id="SMCS01000002">
    <property type="protein sequence ID" value="TCV95940.1"/>
    <property type="molecule type" value="Genomic_DNA"/>
</dbReference>
<evidence type="ECO:0000256" key="3">
    <source>
        <dbReference type="HAMAP-Rule" id="MF_00187"/>
    </source>
</evidence>